<proteinExistence type="evidence at transcript level"/>
<dbReference type="OrthoDB" id="387093at2759"/>
<dbReference type="InterPro" id="IPR038765">
    <property type="entry name" value="Papain-like_cys_pep_sf"/>
</dbReference>
<protein>
    <submittedName>
        <fullName evidence="4">Cathepsin O1-like protease</fullName>
    </submittedName>
</protein>
<dbReference type="InterPro" id="IPR013201">
    <property type="entry name" value="Prot_inhib_I29"/>
</dbReference>
<reference evidence="5" key="2">
    <citation type="submission" date="2021-12" db="EMBL/GenBank/DDBJ databases">
        <authorList>
            <person name="King R."/>
        </authorList>
    </citation>
    <scope>NUCLEOTIDE SEQUENCE</scope>
</reference>
<sequence length="371" mass="42428">MRYIICALIVSLLITTLYLIRNELIKNAYGEHEAAKTDVYTLNSFIGYMKKFNKSYTDYEFMRRMRNYEKSVQEIRRLNTIHDSKVFGLTKFSDWADDEFSAFMLSGRSERACKEQSMKCLPKRKKYQNFSPSIRYMMFKNRTIDVKISPTYGNIPVKIDWRDFGVVSPVLNQKLCSACWAFSIVGVMESMVAIYKKGLTRLSIQELIDCSKYNNGCHMGDIRLALQFLCQNDYPIVTEKEYSLTLRDESCRIPDDQKPNGERIAEYANLCNVDEKKLLKLIAMHGPVVASVNAAPWRYYIGGVIKSACPGTWHLVNHAVQIVGYDLTAKVPHYIIRNSWGVDFGDNGYVKLAVGDNVCGIADNIGHLNVV</sequence>
<name>J7HLR8_CHISP</name>
<evidence type="ECO:0000313" key="6">
    <source>
        <dbReference type="Proteomes" id="UP001153292"/>
    </source>
</evidence>
<dbReference type="SMART" id="SM00645">
    <property type="entry name" value="Pept_C1"/>
    <property type="match status" value="1"/>
</dbReference>
<dbReference type="EMBL" id="OU963894">
    <property type="protein sequence ID" value="CAH2979289.1"/>
    <property type="molecule type" value="Genomic_DNA"/>
</dbReference>
<feature type="domain" description="Peptidase C1A papain C-terminal" evidence="2">
    <location>
        <begin position="155"/>
        <end position="369"/>
    </location>
</feature>
<dbReference type="InterPro" id="IPR025660">
    <property type="entry name" value="Pept_his_AS"/>
</dbReference>
<dbReference type="Proteomes" id="UP001153292">
    <property type="component" value="Chromosome 1"/>
</dbReference>
<dbReference type="SMR" id="J7HLR8"/>
<gene>
    <name evidence="5" type="ORF">CHILSU_LOCUS132</name>
</gene>
<dbReference type="PANTHER" id="PTHR12411">
    <property type="entry name" value="CYSTEINE PROTEASE FAMILY C1-RELATED"/>
    <property type="match status" value="1"/>
</dbReference>
<keyword evidence="4" id="KW-0645">Protease</keyword>
<evidence type="ECO:0000259" key="2">
    <source>
        <dbReference type="SMART" id="SM00645"/>
    </source>
</evidence>
<evidence type="ECO:0000256" key="1">
    <source>
        <dbReference type="ARBA" id="ARBA00008455"/>
    </source>
</evidence>
<keyword evidence="6" id="KW-1185">Reference proteome</keyword>
<keyword evidence="4" id="KW-0378">Hydrolase</keyword>
<dbReference type="EMBL" id="JN400432">
    <property type="protein sequence ID" value="AFQ01135.1"/>
    <property type="molecule type" value="mRNA"/>
</dbReference>
<dbReference type="SUPFAM" id="SSF54001">
    <property type="entry name" value="Cysteine proteinases"/>
    <property type="match status" value="1"/>
</dbReference>
<dbReference type="Pfam" id="PF08246">
    <property type="entry name" value="Inhibitor_I29"/>
    <property type="match status" value="1"/>
</dbReference>
<dbReference type="CDD" id="cd02248">
    <property type="entry name" value="Peptidase_C1A"/>
    <property type="match status" value="1"/>
</dbReference>
<dbReference type="AlphaFoldDB" id="J7HLR8"/>
<dbReference type="Gene3D" id="3.90.70.10">
    <property type="entry name" value="Cysteine proteinases"/>
    <property type="match status" value="1"/>
</dbReference>
<dbReference type="PROSITE" id="PS00639">
    <property type="entry name" value="THIOL_PROTEASE_HIS"/>
    <property type="match status" value="1"/>
</dbReference>
<accession>J7HLR8</accession>
<organism evidence="4">
    <name type="scientific">Chilo suppressalis</name>
    <name type="common">Asiatic rice borer moth</name>
    <dbReference type="NCBI Taxonomy" id="168631"/>
    <lineage>
        <taxon>Eukaryota</taxon>
        <taxon>Metazoa</taxon>
        <taxon>Ecdysozoa</taxon>
        <taxon>Arthropoda</taxon>
        <taxon>Hexapoda</taxon>
        <taxon>Insecta</taxon>
        <taxon>Pterygota</taxon>
        <taxon>Neoptera</taxon>
        <taxon>Endopterygota</taxon>
        <taxon>Lepidoptera</taxon>
        <taxon>Glossata</taxon>
        <taxon>Ditrysia</taxon>
        <taxon>Pyraloidea</taxon>
        <taxon>Crambidae</taxon>
        <taxon>Crambinae</taxon>
        <taxon>Chilo</taxon>
    </lineage>
</organism>
<dbReference type="InterPro" id="IPR000668">
    <property type="entry name" value="Peptidase_C1A_C"/>
</dbReference>
<dbReference type="MEROPS" id="C01.035"/>
<reference evidence="4" key="1">
    <citation type="submission" date="2011-07" db="EMBL/GenBank/DDBJ databases">
        <title>Identification and Characterization of the Putative Protease Genes (Cathepsins, Trypsins and Serine Protease Inhibitors) in the Rice Stem Borer, Chilo suppressalis (Walker).</title>
        <authorList>
            <person name="Ge Z."/>
            <person name="Wan P."/>
            <person name="Han Z."/>
        </authorList>
    </citation>
    <scope>NUCLEOTIDE SEQUENCE</scope>
</reference>
<dbReference type="SMART" id="SM00848">
    <property type="entry name" value="Inhibitor_I29"/>
    <property type="match status" value="1"/>
</dbReference>
<comment type="similarity">
    <text evidence="1">Belongs to the peptidase C1 family.</text>
</comment>
<dbReference type="InterPro" id="IPR039417">
    <property type="entry name" value="Peptidase_C1A_papain-like"/>
</dbReference>
<evidence type="ECO:0000259" key="3">
    <source>
        <dbReference type="SMART" id="SM00848"/>
    </source>
</evidence>
<dbReference type="InterPro" id="IPR013128">
    <property type="entry name" value="Peptidase_C1A"/>
</dbReference>
<dbReference type="GO" id="GO:0006508">
    <property type="term" value="P:proteolysis"/>
    <property type="evidence" value="ECO:0007669"/>
    <property type="project" value="UniProtKB-KW"/>
</dbReference>
<dbReference type="Pfam" id="PF00112">
    <property type="entry name" value="Peptidase_C1"/>
    <property type="match status" value="1"/>
</dbReference>
<evidence type="ECO:0000313" key="5">
    <source>
        <dbReference type="EMBL" id="CAH2979289.1"/>
    </source>
</evidence>
<feature type="domain" description="Cathepsin propeptide inhibitor" evidence="3">
    <location>
        <begin position="45"/>
        <end position="100"/>
    </location>
</feature>
<dbReference type="GO" id="GO:0008234">
    <property type="term" value="F:cysteine-type peptidase activity"/>
    <property type="evidence" value="ECO:0007669"/>
    <property type="project" value="InterPro"/>
</dbReference>
<evidence type="ECO:0000313" key="4">
    <source>
        <dbReference type="EMBL" id="AFQ01135.1"/>
    </source>
</evidence>